<dbReference type="EMBL" id="BSOY01000027">
    <property type="protein sequence ID" value="GLS01469.1"/>
    <property type="molecule type" value="Genomic_DNA"/>
</dbReference>
<dbReference type="Pfam" id="PF08818">
    <property type="entry name" value="DUF1801"/>
    <property type="match status" value="1"/>
</dbReference>
<reference evidence="3" key="1">
    <citation type="journal article" date="2019" name="Int. J. Syst. Evol. Microbiol.">
        <title>The Global Catalogue of Microorganisms (GCM) 10K type strain sequencing project: providing services to taxonomists for standard genome sequencing and annotation.</title>
        <authorList>
            <consortium name="The Broad Institute Genomics Platform"/>
            <consortium name="The Broad Institute Genome Sequencing Center for Infectious Disease"/>
            <person name="Wu L."/>
            <person name="Ma J."/>
        </authorList>
    </citation>
    <scope>NUCLEOTIDE SEQUENCE [LARGE SCALE GENOMIC DNA]</scope>
    <source>
        <strain evidence="3">NBRC 110107</strain>
    </source>
</reference>
<gene>
    <name evidence="2" type="ORF">GCM10007859_14840</name>
</gene>
<feature type="domain" description="YdhG-like" evidence="1">
    <location>
        <begin position="26"/>
        <end position="126"/>
    </location>
</feature>
<evidence type="ECO:0000313" key="3">
    <source>
        <dbReference type="Proteomes" id="UP001156921"/>
    </source>
</evidence>
<comment type="caution">
    <text evidence="2">The sequence shown here is derived from an EMBL/GenBank/DDBJ whole genome shotgun (WGS) entry which is preliminary data.</text>
</comment>
<dbReference type="Proteomes" id="UP001156921">
    <property type="component" value="Unassembled WGS sequence"/>
</dbReference>
<evidence type="ECO:0000259" key="1">
    <source>
        <dbReference type="Pfam" id="PF08818"/>
    </source>
</evidence>
<organism evidence="2 3">
    <name type="scientific">Brevundimonas denitrificans</name>
    <dbReference type="NCBI Taxonomy" id="1443434"/>
    <lineage>
        <taxon>Bacteria</taxon>
        <taxon>Pseudomonadati</taxon>
        <taxon>Pseudomonadota</taxon>
        <taxon>Alphaproteobacteria</taxon>
        <taxon>Caulobacterales</taxon>
        <taxon>Caulobacteraceae</taxon>
        <taxon>Brevundimonas</taxon>
    </lineage>
</organism>
<dbReference type="SUPFAM" id="SSF159888">
    <property type="entry name" value="YdhG-like"/>
    <property type="match status" value="1"/>
</dbReference>
<accession>A0ABQ6BIE8</accession>
<protein>
    <recommendedName>
        <fullName evidence="1">YdhG-like domain-containing protein</fullName>
    </recommendedName>
</protein>
<dbReference type="RefSeq" id="WP_284222326.1">
    <property type="nucleotide sequence ID" value="NZ_BSOY01000027.1"/>
</dbReference>
<proteinExistence type="predicted"/>
<dbReference type="InterPro" id="IPR014922">
    <property type="entry name" value="YdhG-like"/>
</dbReference>
<evidence type="ECO:0000313" key="2">
    <source>
        <dbReference type="EMBL" id="GLS01469.1"/>
    </source>
</evidence>
<keyword evidence="3" id="KW-1185">Reference proteome</keyword>
<sequence>MAYEAKTKPTDVSVADFIAAVENPQRRADAETLCALLEEVSGEPPVMWGPSIIGFGRYHYRYASGHEGDAPRLGFSPRKAQTVLYLMSGYRGQEATIARLGKVKTSVSCMYINRLDQIDLGVLREMAVACLAHMRELYPED</sequence>
<name>A0ABQ6BIE8_9CAUL</name>